<evidence type="ECO:0000313" key="2">
    <source>
        <dbReference type="EMBL" id="RGM75436.1"/>
    </source>
</evidence>
<dbReference type="AlphaFoldDB" id="A0A3E4YKZ3"/>
<keyword evidence="1" id="KW-0812">Transmembrane</keyword>
<proteinExistence type="predicted"/>
<comment type="caution">
    <text evidence="2">The sequence shown here is derived from an EMBL/GenBank/DDBJ whole genome shotgun (WGS) entry which is preliminary data.</text>
</comment>
<accession>A0A3E4YKZ3</accession>
<dbReference type="EMBL" id="QSTP01000001">
    <property type="protein sequence ID" value="RGM75436.1"/>
    <property type="molecule type" value="Genomic_DNA"/>
</dbReference>
<name>A0A3E4YKZ3_9FIRM</name>
<sequence>MKDKIDKIYIIECIAIFAKIFALIAIVIFICLFANYVSKDINKYRVQEDVKEIDAISKNKTSDNTIVYVNTKNIIYFTDEKINDGYYLINNNILDNYMNNKNNKVFLKDKDNNIYKIDAEKIYSIKIINK</sequence>
<dbReference type="RefSeq" id="WP_117718194.1">
    <property type="nucleotide sequence ID" value="NZ_QSTP01000001.1"/>
</dbReference>
<dbReference type="Proteomes" id="UP000260758">
    <property type="component" value="Unassembled WGS sequence"/>
</dbReference>
<evidence type="ECO:0000256" key="1">
    <source>
        <dbReference type="SAM" id="Phobius"/>
    </source>
</evidence>
<feature type="transmembrane region" description="Helical" evidence="1">
    <location>
        <begin position="9"/>
        <end position="37"/>
    </location>
</feature>
<gene>
    <name evidence="2" type="ORF">DXB99_02630</name>
</gene>
<reference evidence="2 3" key="1">
    <citation type="submission" date="2018-08" db="EMBL/GenBank/DDBJ databases">
        <title>A genome reference for cultivated species of the human gut microbiota.</title>
        <authorList>
            <person name="Zou Y."/>
            <person name="Xue W."/>
            <person name="Luo G."/>
        </authorList>
    </citation>
    <scope>NUCLEOTIDE SEQUENCE [LARGE SCALE GENOMIC DNA]</scope>
    <source>
        <strain evidence="2 3">OM07-13</strain>
    </source>
</reference>
<organism evidence="2 3">
    <name type="scientific">Agathobacter rectalis</name>
    <dbReference type="NCBI Taxonomy" id="39491"/>
    <lineage>
        <taxon>Bacteria</taxon>
        <taxon>Bacillati</taxon>
        <taxon>Bacillota</taxon>
        <taxon>Clostridia</taxon>
        <taxon>Lachnospirales</taxon>
        <taxon>Lachnospiraceae</taxon>
        <taxon>Agathobacter</taxon>
    </lineage>
</organism>
<protein>
    <submittedName>
        <fullName evidence="2">Uncharacterized protein</fullName>
    </submittedName>
</protein>
<keyword evidence="1" id="KW-1133">Transmembrane helix</keyword>
<evidence type="ECO:0000313" key="3">
    <source>
        <dbReference type="Proteomes" id="UP000260758"/>
    </source>
</evidence>
<keyword evidence="1" id="KW-0472">Membrane</keyword>